<dbReference type="InterPro" id="IPR036365">
    <property type="entry name" value="PGBD-like_sf"/>
</dbReference>
<protein>
    <submittedName>
        <fullName evidence="3">Peptidoglycan-binding protein</fullName>
    </submittedName>
</protein>
<feature type="domain" description="Peptidoglycan binding-like" evidence="2">
    <location>
        <begin position="73"/>
        <end position="126"/>
    </location>
</feature>
<dbReference type="SUPFAM" id="SSF47090">
    <property type="entry name" value="PGBD-like"/>
    <property type="match status" value="1"/>
</dbReference>
<organism evidence="3 4">
    <name type="scientific">Streptomyces argenteolus</name>
    <dbReference type="NCBI Taxonomy" id="67274"/>
    <lineage>
        <taxon>Bacteria</taxon>
        <taxon>Bacillati</taxon>
        <taxon>Actinomycetota</taxon>
        <taxon>Actinomycetes</taxon>
        <taxon>Kitasatosporales</taxon>
        <taxon>Streptomycetaceae</taxon>
        <taxon>Streptomyces</taxon>
    </lineage>
</organism>
<accession>A0ABW6XEP1</accession>
<name>A0ABW6XEP1_9ACTN</name>
<feature type="signal peptide" evidence="1">
    <location>
        <begin position="1"/>
        <end position="30"/>
    </location>
</feature>
<evidence type="ECO:0000313" key="4">
    <source>
        <dbReference type="Proteomes" id="UP001602322"/>
    </source>
</evidence>
<evidence type="ECO:0000313" key="3">
    <source>
        <dbReference type="EMBL" id="MFF5900196.1"/>
    </source>
</evidence>
<reference evidence="3 4" key="1">
    <citation type="submission" date="2024-10" db="EMBL/GenBank/DDBJ databases">
        <title>The Natural Products Discovery Center: Release of the First 8490 Sequenced Strains for Exploring Actinobacteria Biosynthetic Diversity.</title>
        <authorList>
            <person name="Kalkreuter E."/>
            <person name="Kautsar S.A."/>
            <person name="Yang D."/>
            <person name="Bader C.D."/>
            <person name="Teijaro C.N."/>
            <person name="Fluegel L."/>
            <person name="Davis C.M."/>
            <person name="Simpson J.R."/>
            <person name="Lauterbach L."/>
            <person name="Steele A.D."/>
            <person name="Gui C."/>
            <person name="Meng S."/>
            <person name="Li G."/>
            <person name="Viehrig K."/>
            <person name="Ye F."/>
            <person name="Su P."/>
            <person name="Kiefer A.F."/>
            <person name="Nichols A."/>
            <person name="Cepeda A.J."/>
            <person name="Yan W."/>
            <person name="Fan B."/>
            <person name="Jiang Y."/>
            <person name="Adhikari A."/>
            <person name="Zheng C.-J."/>
            <person name="Schuster L."/>
            <person name="Cowan T.M."/>
            <person name="Smanski M.J."/>
            <person name="Chevrette M.G."/>
            <person name="De Carvalho L.P.S."/>
            <person name="Shen B."/>
        </authorList>
    </citation>
    <scope>NUCLEOTIDE SEQUENCE [LARGE SCALE GENOMIC DNA]</scope>
    <source>
        <strain evidence="3 4">NPDC012540</strain>
    </source>
</reference>
<dbReference type="EMBL" id="JBIBEG010000011">
    <property type="protein sequence ID" value="MFF5900196.1"/>
    <property type="molecule type" value="Genomic_DNA"/>
</dbReference>
<dbReference type="InterPro" id="IPR036366">
    <property type="entry name" value="PGBDSf"/>
</dbReference>
<dbReference type="Pfam" id="PF01471">
    <property type="entry name" value="PG_binding_1"/>
    <property type="match status" value="1"/>
</dbReference>
<dbReference type="RefSeq" id="WP_387908008.1">
    <property type="nucleotide sequence ID" value="NZ_JBIBEG010000011.1"/>
</dbReference>
<evidence type="ECO:0000256" key="1">
    <source>
        <dbReference type="SAM" id="SignalP"/>
    </source>
</evidence>
<keyword evidence="4" id="KW-1185">Reference proteome</keyword>
<dbReference type="InterPro" id="IPR002477">
    <property type="entry name" value="Peptidoglycan-bd-like"/>
</dbReference>
<proteinExistence type="predicted"/>
<dbReference type="Gene3D" id="1.10.101.10">
    <property type="entry name" value="PGBD-like superfamily/PGBD"/>
    <property type="match status" value="1"/>
</dbReference>
<comment type="caution">
    <text evidence="3">The sequence shown here is derived from an EMBL/GenBank/DDBJ whole genome shotgun (WGS) entry which is preliminary data.</text>
</comment>
<evidence type="ECO:0000259" key="2">
    <source>
        <dbReference type="Pfam" id="PF01471"/>
    </source>
</evidence>
<feature type="chain" id="PRO_5046794885" evidence="1">
    <location>
        <begin position="31"/>
        <end position="150"/>
    </location>
</feature>
<keyword evidence="1" id="KW-0732">Signal</keyword>
<sequence>MKKLRALRAQAGVSAAAVALSAAGIGMVTATPAAAYAGYCNDTVGKTISNSGYHASIPAYNNNVDCQMYQGASGPEVKALQITLNKCYGRSLSTDGIFGTNTKNALVHAQREERIGTDGGYGEETRTNILWAFQYSGGLGQWSCFYITNW</sequence>
<gene>
    <name evidence="3" type="ORF">ACFY8O_30340</name>
</gene>
<dbReference type="Proteomes" id="UP001602322">
    <property type="component" value="Unassembled WGS sequence"/>
</dbReference>